<keyword evidence="1" id="KW-0472">Membrane</keyword>
<gene>
    <name evidence="2" type="ORF">EV132_1072</name>
</gene>
<comment type="caution">
    <text evidence="2">The sequence shown here is derived from an EMBL/GenBank/DDBJ whole genome shotgun (WGS) entry which is preliminary data.</text>
</comment>
<dbReference type="Proteomes" id="UP000294576">
    <property type="component" value="Unassembled WGS sequence"/>
</dbReference>
<sequence length="135" mass="14164">MAEVASDLITNIEGYQQLLTTLSLGIAAGAFALIIQVLFHNASDAEKVNLHWKWGLVAGVAGHLFSVLAGIATKSALVSSVPALHKMDWGEASATTYLQAAGLGHIPLFAAGQITLFVLGTALLFAVLVRNVRLL</sequence>
<reference evidence="2 3" key="1">
    <citation type="submission" date="2019-03" db="EMBL/GenBank/DDBJ databases">
        <title>Genomic Encyclopedia of Type Strains, Phase IV (KMG-V): Genome sequencing to study the core and pangenomes of soil and plant-associated prokaryotes.</title>
        <authorList>
            <person name="Whitman W."/>
        </authorList>
    </citation>
    <scope>NUCLEOTIDE SEQUENCE [LARGE SCALE GENOMIC DNA]</scope>
    <source>
        <strain evidence="2 3">Hc14</strain>
    </source>
</reference>
<dbReference type="AlphaFoldDB" id="A0A4R3Q208"/>
<name>A0A4R3Q208_RHISU</name>
<evidence type="ECO:0000313" key="3">
    <source>
        <dbReference type="Proteomes" id="UP000294576"/>
    </source>
</evidence>
<organism evidence="2 3">
    <name type="scientific">Rhizobium sullae</name>
    <name type="common">Rhizobium hedysari</name>
    <dbReference type="NCBI Taxonomy" id="50338"/>
    <lineage>
        <taxon>Bacteria</taxon>
        <taxon>Pseudomonadati</taxon>
        <taxon>Pseudomonadota</taxon>
        <taxon>Alphaproteobacteria</taxon>
        <taxon>Hyphomicrobiales</taxon>
        <taxon>Rhizobiaceae</taxon>
        <taxon>Rhizobium/Agrobacterium group</taxon>
        <taxon>Rhizobium</taxon>
    </lineage>
</organism>
<dbReference type="EMBL" id="SMBH01000007">
    <property type="protein sequence ID" value="TCU15103.1"/>
    <property type="molecule type" value="Genomic_DNA"/>
</dbReference>
<evidence type="ECO:0000313" key="2">
    <source>
        <dbReference type="EMBL" id="TCU15103.1"/>
    </source>
</evidence>
<accession>A0A4R3Q208</accession>
<evidence type="ECO:0000256" key="1">
    <source>
        <dbReference type="SAM" id="Phobius"/>
    </source>
</evidence>
<feature type="transmembrane region" description="Helical" evidence="1">
    <location>
        <begin position="51"/>
        <end position="72"/>
    </location>
</feature>
<protein>
    <submittedName>
        <fullName evidence="2">Uncharacterized protein</fullName>
    </submittedName>
</protein>
<proteinExistence type="predicted"/>
<feature type="transmembrane region" description="Helical" evidence="1">
    <location>
        <begin position="18"/>
        <end position="39"/>
    </location>
</feature>
<dbReference type="RefSeq" id="WP_132563045.1">
    <property type="nucleotide sequence ID" value="NZ_SMBH01000007.1"/>
</dbReference>
<keyword evidence="1" id="KW-1133">Transmembrane helix</keyword>
<keyword evidence="1" id="KW-0812">Transmembrane</keyword>
<feature type="transmembrane region" description="Helical" evidence="1">
    <location>
        <begin position="106"/>
        <end position="129"/>
    </location>
</feature>